<evidence type="ECO:0000256" key="5">
    <source>
        <dbReference type="RuleBase" id="RU003815"/>
    </source>
</evidence>
<dbReference type="Gene3D" id="3.30.230.10">
    <property type="match status" value="1"/>
</dbReference>
<dbReference type="Pfam" id="PF00380">
    <property type="entry name" value="Ribosomal_S9"/>
    <property type="match status" value="1"/>
</dbReference>
<keyword evidence="6" id="KW-0934">Plastid</keyword>
<reference evidence="6" key="1">
    <citation type="journal article" date="2017" name="Mar. Biotechnol.">
        <title>Plastid Genome of Dictyopteris divaricata (Dictyotales, Phaeophyceae): Understanding the Evolution of Plastid Genomes in Brown Algae.</title>
        <authorList>
            <person name="Liu F."/>
            <person name="Jin Z."/>
            <person name="Wang Y."/>
            <person name="Bi Y."/>
            <person name="Melton J.T.III."/>
        </authorList>
    </citation>
    <scope>NUCLEOTIDE SEQUENCE</scope>
</reference>
<dbReference type="GO" id="GO:0003735">
    <property type="term" value="F:structural constituent of ribosome"/>
    <property type="evidence" value="ECO:0007669"/>
    <property type="project" value="InterPro"/>
</dbReference>
<dbReference type="InterPro" id="IPR020568">
    <property type="entry name" value="Ribosomal_Su5_D2-typ_SF"/>
</dbReference>
<dbReference type="PANTHER" id="PTHR21569:SF1">
    <property type="entry name" value="SMALL RIBOSOMAL SUBUNIT PROTEIN US9M"/>
    <property type="match status" value="1"/>
</dbReference>
<dbReference type="InterPro" id="IPR014721">
    <property type="entry name" value="Ribsml_uS5_D2-typ_fold_subgr"/>
</dbReference>
<dbReference type="GO" id="GO:0009507">
    <property type="term" value="C:chloroplast"/>
    <property type="evidence" value="ECO:0007669"/>
    <property type="project" value="UniProtKB-SubCell"/>
</dbReference>
<comment type="similarity">
    <text evidence="1 4 5">Belongs to the universal ribosomal protein uS9 family.</text>
</comment>
<organism evidence="6">
    <name type="scientific">Dictyopteris divaricata</name>
    <dbReference type="NCBI Taxonomy" id="156996"/>
    <lineage>
        <taxon>Eukaryota</taxon>
        <taxon>Sar</taxon>
        <taxon>Stramenopiles</taxon>
        <taxon>Ochrophyta</taxon>
        <taxon>PX clade</taxon>
        <taxon>Phaeophyceae</taxon>
        <taxon>Dictyotales</taxon>
        <taxon>Dictyotaceae</taxon>
        <taxon>Dictyopteris</taxon>
    </lineage>
</organism>
<dbReference type="GO" id="GO:0006412">
    <property type="term" value="P:translation"/>
    <property type="evidence" value="ECO:0007669"/>
    <property type="project" value="UniProtKB-UniRule"/>
</dbReference>
<proteinExistence type="inferred from homology"/>
<keyword evidence="2 4" id="KW-0689">Ribosomal protein</keyword>
<protein>
    <recommendedName>
        <fullName evidence="4">Small ribosomal subunit protein uS9c</fullName>
    </recommendedName>
</protein>
<evidence type="ECO:0000313" key="6">
    <source>
        <dbReference type="EMBL" id="AQZ25065.1"/>
    </source>
</evidence>
<dbReference type="HAMAP" id="MF_00532_B">
    <property type="entry name" value="Ribosomal_uS9_B"/>
    <property type="match status" value="1"/>
</dbReference>
<dbReference type="GO" id="GO:0015935">
    <property type="term" value="C:small ribosomal subunit"/>
    <property type="evidence" value="ECO:0007669"/>
    <property type="project" value="TreeGrafter"/>
</dbReference>
<dbReference type="InterPro" id="IPR023035">
    <property type="entry name" value="Ribosomal_uS9_bac/plastid"/>
</dbReference>
<dbReference type="PROSITE" id="PS00360">
    <property type="entry name" value="RIBOSOMAL_S9"/>
    <property type="match status" value="1"/>
</dbReference>
<dbReference type="NCBIfam" id="NF001099">
    <property type="entry name" value="PRK00132.1"/>
    <property type="match status" value="1"/>
</dbReference>
<evidence type="ECO:0000256" key="2">
    <source>
        <dbReference type="ARBA" id="ARBA00022980"/>
    </source>
</evidence>
<dbReference type="InterPro" id="IPR020574">
    <property type="entry name" value="Ribosomal_uS9_CS"/>
</dbReference>
<dbReference type="GO" id="GO:0003723">
    <property type="term" value="F:RNA binding"/>
    <property type="evidence" value="ECO:0007669"/>
    <property type="project" value="TreeGrafter"/>
</dbReference>
<accession>A0A2I4Q371</accession>
<evidence type="ECO:0000256" key="1">
    <source>
        <dbReference type="ARBA" id="ARBA00005251"/>
    </source>
</evidence>
<dbReference type="InterPro" id="IPR000754">
    <property type="entry name" value="Ribosomal_uS9"/>
</dbReference>
<evidence type="ECO:0000256" key="4">
    <source>
        <dbReference type="HAMAP-Rule" id="MF_00532"/>
    </source>
</evidence>
<sequence>MTNSNITLLEDFSIYGIGKKKESTAVVYLIPLSSMTPNVKVEINGRLGEDYFQQNFTYLTTILAPFKAIKLKVKYNIIAKVKGGGLTGQAESIKLAIARALCKIDRHNFRPLLKVNGLLTRDARVKERRKYGLKKARKSSQYSKR</sequence>
<dbReference type="EMBL" id="KY433579">
    <property type="protein sequence ID" value="AQZ25065.1"/>
    <property type="molecule type" value="Genomic_DNA"/>
</dbReference>
<dbReference type="SUPFAM" id="SSF54211">
    <property type="entry name" value="Ribosomal protein S5 domain 2-like"/>
    <property type="match status" value="1"/>
</dbReference>
<dbReference type="PANTHER" id="PTHR21569">
    <property type="entry name" value="RIBOSOMAL PROTEIN S9"/>
    <property type="match status" value="1"/>
</dbReference>
<dbReference type="RefSeq" id="YP_009455849.1">
    <property type="nucleotide sequence ID" value="NC_036804.1"/>
</dbReference>
<dbReference type="AlphaFoldDB" id="A0A2I4Q371"/>
<keyword evidence="3 4" id="KW-0687">Ribonucleoprotein</keyword>
<evidence type="ECO:0000256" key="3">
    <source>
        <dbReference type="ARBA" id="ARBA00023274"/>
    </source>
</evidence>
<name>A0A2I4Q371_9PHAE</name>
<dbReference type="GeneID" id="35656116"/>
<keyword evidence="6" id="KW-0150">Chloroplast</keyword>
<comment type="subcellular location">
    <subcellularLocation>
        <location evidence="4">Plastid</location>
        <location evidence="4">Chloroplast</location>
    </subcellularLocation>
</comment>
<gene>
    <name evidence="4 6" type="primary">rps9</name>
</gene>
<geneLocation type="chloroplast" evidence="6"/>